<accession>A0A679GIF8</accession>
<feature type="signal peptide" evidence="1">
    <location>
        <begin position="1"/>
        <end position="19"/>
    </location>
</feature>
<dbReference type="Proteomes" id="UP000501237">
    <property type="component" value="Chromosome"/>
</dbReference>
<dbReference type="KEGG" id="poj:PtoMrB4_44600"/>
<evidence type="ECO:0000313" key="3">
    <source>
        <dbReference type="Proteomes" id="UP000501237"/>
    </source>
</evidence>
<feature type="chain" id="PRO_5025510815" description="DUF4241 domain-containing protein" evidence="1">
    <location>
        <begin position="20"/>
        <end position="231"/>
    </location>
</feature>
<evidence type="ECO:0000256" key="1">
    <source>
        <dbReference type="SAM" id="SignalP"/>
    </source>
</evidence>
<dbReference type="RefSeq" id="WP_197939498.1">
    <property type="nucleotide sequence ID" value="NZ_AP022642.1"/>
</dbReference>
<organism evidence="2 3">
    <name type="scientific">Metapseudomonas otitidis</name>
    <dbReference type="NCBI Taxonomy" id="319939"/>
    <lineage>
        <taxon>Bacteria</taxon>
        <taxon>Pseudomonadati</taxon>
        <taxon>Pseudomonadota</taxon>
        <taxon>Gammaproteobacteria</taxon>
        <taxon>Pseudomonadales</taxon>
        <taxon>Pseudomonadaceae</taxon>
        <taxon>Metapseudomonas</taxon>
    </lineage>
</organism>
<proteinExistence type="predicted"/>
<keyword evidence="1" id="KW-0732">Signal</keyword>
<evidence type="ECO:0008006" key="4">
    <source>
        <dbReference type="Google" id="ProtNLM"/>
    </source>
</evidence>
<dbReference type="Pfam" id="PF14025">
    <property type="entry name" value="DUF4241"/>
    <property type="match status" value="1"/>
</dbReference>
<protein>
    <recommendedName>
        <fullName evidence="4">DUF4241 domain-containing protein</fullName>
    </recommendedName>
</protein>
<evidence type="ECO:0000313" key="2">
    <source>
        <dbReference type="EMBL" id="BCA30483.1"/>
    </source>
</evidence>
<name>A0A679GIF8_9GAMM</name>
<dbReference type="EMBL" id="AP022642">
    <property type="protein sequence ID" value="BCA30483.1"/>
    <property type="molecule type" value="Genomic_DNA"/>
</dbReference>
<sequence length="231" mass="25288">MKRPLAALTLLLALSTLHAEEVAPMNHPPFDAAFAEGYQVKVEGIDYRFYTQPIGELELPTGQLVACDPLVSCDAPFTQAVPKGRFPLQLAIARIGEDERIAFARIVFAPGAATRWEMALVDGQDPSTLGPDEFFGYGVDSGTGGFMDAAALRRYEAQREQEGEAFDERLLAELDTTYRHTRSWTLLPTEAGNVALFSSGYGDGAYPSYFGYDASGRLVAVVTDFLLLPWH</sequence>
<reference evidence="2 3" key="1">
    <citation type="journal article" date="2020" name="Microbiol. Resour. Announc.">
        <title>Complete genome sequence of Pseudomonas otitidis strain MrB4, isolated from Lake Biwa in Japan.</title>
        <authorList>
            <person name="Miyazaki K."/>
            <person name="Hase E."/>
            <person name="Maruya T."/>
        </authorList>
    </citation>
    <scope>NUCLEOTIDE SEQUENCE [LARGE SCALE GENOMIC DNA]</scope>
    <source>
        <strain evidence="2 3">MrB4</strain>
    </source>
</reference>
<dbReference type="InterPro" id="IPR025335">
    <property type="entry name" value="DUF4241"/>
</dbReference>
<dbReference type="AlphaFoldDB" id="A0A679GIF8"/>
<dbReference type="GeneID" id="57399678"/>
<gene>
    <name evidence="2" type="ORF">PtoMrB4_44600</name>
</gene>